<feature type="compositionally biased region" description="Polar residues" evidence="1">
    <location>
        <begin position="454"/>
        <end position="474"/>
    </location>
</feature>
<feature type="region of interest" description="Disordered" evidence="1">
    <location>
        <begin position="215"/>
        <end position="257"/>
    </location>
</feature>
<dbReference type="EMBL" id="MU157856">
    <property type="protein sequence ID" value="KAF9528063.1"/>
    <property type="molecule type" value="Genomic_DNA"/>
</dbReference>
<dbReference type="OrthoDB" id="3246206at2759"/>
<comment type="caution">
    <text evidence="2">The sequence shown here is derived from an EMBL/GenBank/DDBJ whole genome shotgun (WGS) entry which is preliminary data.</text>
</comment>
<feature type="compositionally biased region" description="Gly residues" evidence="1">
    <location>
        <begin position="645"/>
        <end position="658"/>
    </location>
</feature>
<organism evidence="2 3">
    <name type="scientific">Crepidotus variabilis</name>
    <dbReference type="NCBI Taxonomy" id="179855"/>
    <lineage>
        <taxon>Eukaryota</taxon>
        <taxon>Fungi</taxon>
        <taxon>Dikarya</taxon>
        <taxon>Basidiomycota</taxon>
        <taxon>Agaricomycotina</taxon>
        <taxon>Agaricomycetes</taxon>
        <taxon>Agaricomycetidae</taxon>
        <taxon>Agaricales</taxon>
        <taxon>Agaricineae</taxon>
        <taxon>Crepidotaceae</taxon>
        <taxon>Crepidotus</taxon>
    </lineage>
</organism>
<feature type="compositionally biased region" description="Polar residues" evidence="1">
    <location>
        <begin position="224"/>
        <end position="257"/>
    </location>
</feature>
<sequence>MPVPVVVYVAVAFGTVGAVFAFKEFVYEPHIAPAVGRWREERRMRRSAMMHAVDVGSEESDEDDGVPLVERRARRPSASSSRTTSSRGSSDEGGSSTAWGLGTGQKVFRNEGLNLRRPRQADVDSFIELETLSRPVNARKTVNVIDRFSMDESIDSLPYRPLSPQTTHILFDSASVSPSTTANPSRLPSIPATPTIQASRLEFLGGEETTKRVENQLHEETPRRSQTASHPLTPSSSSQTASLNPPNGSPLLTRSMSEGLNGSLHIEPIKVESSVQREGSPKSSPLATSYFNVAPLSAVHHLERTLSPPLVPVQRSDILSPPLQHVPSLSQSYPQDLDYEHGLELLSPPSSRSDSPFDMADLSPKPLPAIRAISPRNNDISTQPTSPLALNVESFSPITPAAMVERLYGSPAAATPLAENMQSTIISTPTFVSAATSLAASPRHDPLSAENNRDGPSTPQSVSSSAYLSLGETTSGDEGGDEDDDDIPLARGQSLRRPLGQLDDHGLGLTFVPPSPQAASTTLSPRADLLRAQPSRRLPATSTGHSDIDSMSELSDLDLMSDYAPSDGELIDMRSENGGSSNGGRRSRAEAFLNVSPVPSHGYAYESESELESVAESDASWSVAGGSDVGESERVESPQLTRGGTLRGRGGRGPSGQM</sequence>
<reference evidence="2" key="1">
    <citation type="submission" date="2020-11" db="EMBL/GenBank/DDBJ databases">
        <authorList>
            <consortium name="DOE Joint Genome Institute"/>
            <person name="Ahrendt S."/>
            <person name="Riley R."/>
            <person name="Andreopoulos W."/>
            <person name="Labutti K."/>
            <person name="Pangilinan J."/>
            <person name="Ruiz-Duenas F.J."/>
            <person name="Barrasa J.M."/>
            <person name="Sanchez-Garcia M."/>
            <person name="Camarero S."/>
            <person name="Miyauchi S."/>
            <person name="Serrano A."/>
            <person name="Linde D."/>
            <person name="Babiker R."/>
            <person name="Drula E."/>
            <person name="Ayuso-Fernandez I."/>
            <person name="Pacheco R."/>
            <person name="Padilla G."/>
            <person name="Ferreira P."/>
            <person name="Barriuso J."/>
            <person name="Kellner H."/>
            <person name="Castanera R."/>
            <person name="Alfaro M."/>
            <person name="Ramirez L."/>
            <person name="Pisabarro A.G."/>
            <person name="Kuo A."/>
            <person name="Tritt A."/>
            <person name="Lipzen A."/>
            <person name="He G."/>
            <person name="Yan M."/>
            <person name="Ng V."/>
            <person name="Cullen D."/>
            <person name="Martin F."/>
            <person name="Rosso M.-N."/>
            <person name="Henrissat B."/>
            <person name="Hibbett D."/>
            <person name="Martinez A.T."/>
            <person name="Grigoriev I.V."/>
        </authorList>
    </citation>
    <scope>NUCLEOTIDE SEQUENCE</scope>
    <source>
        <strain evidence="2">CBS 506.95</strain>
    </source>
</reference>
<name>A0A9P6JPQ7_9AGAR</name>
<feature type="compositionally biased region" description="Low complexity" evidence="1">
    <location>
        <begin position="76"/>
        <end position="97"/>
    </location>
</feature>
<dbReference type="Proteomes" id="UP000807306">
    <property type="component" value="Unassembled WGS sequence"/>
</dbReference>
<gene>
    <name evidence="2" type="ORF">CPB83DRAFT_855262</name>
</gene>
<keyword evidence="3" id="KW-1185">Reference proteome</keyword>
<feature type="region of interest" description="Disordered" evidence="1">
    <location>
        <begin position="531"/>
        <end position="550"/>
    </location>
</feature>
<protein>
    <submittedName>
        <fullName evidence="2">Uncharacterized protein</fullName>
    </submittedName>
</protein>
<evidence type="ECO:0000313" key="2">
    <source>
        <dbReference type="EMBL" id="KAF9528063.1"/>
    </source>
</evidence>
<feature type="region of interest" description="Disordered" evidence="1">
    <location>
        <begin position="54"/>
        <end position="103"/>
    </location>
</feature>
<feature type="region of interest" description="Disordered" evidence="1">
    <location>
        <begin position="437"/>
        <end position="525"/>
    </location>
</feature>
<dbReference type="AlphaFoldDB" id="A0A9P6JPQ7"/>
<feature type="compositionally biased region" description="Acidic residues" evidence="1">
    <location>
        <begin position="478"/>
        <end position="487"/>
    </location>
</feature>
<evidence type="ECO:0000313" key="3">
    <source>
        <dbReference type="Proteomes" id="UP000807306"/>
    </source>
</evidence>
<feature type="region of interest" description="Disordered" evidence="1">
    <location>
        <begin position="175"/>
        <end position="194"/>
    </location>
</feature>
<feature type="compositionally biased region" description="Basic and acidic residues" evidence="1">
    <location>
        <begin position="442"/>
        <end position="453"/>
    </location>
</feature>
<accession>A0A9P6JPQ7</accession>
<feature type="compositionally biased region" description="Acidic residues" evidence="1">
    <location>
        <begin position="56"/>
        <end position="65"/>
    </location>
</feature>
<evidence type="ECO:0000256" key="1">
    <source>
        <dbReference type="SAM" id="MobiDB-lite"/>
    </source>
</evidence>
<feature type="region of interest" description="Disordered" evidence="1">
    <location>
        <begin position="560"/>
        <end position="658"/>
    </location>
</feature>
<proteinExistence type="predicted"/>